<evidence type="ECO:0000313" key="5">
    <source>
        <dbReference type="Proteomes" id="UP000246121"/>
    </source>
</evidence>
<dbReference type="GO" id="GO:0004674">
    <property type="term" value="F:protein serine/threonine kinase activity"/>
    <property type="evidence" value="ECO:0007669"/>
    <property type="project" value="TreeGrafter"/>
</dbReference>
<dbReference type="Gene3D" id="3.30.200.20">
    <property type="entry name" value="Phosphorylase Kinase, domain 1"/>
    <property type="match status" value="1"/>
</dbReference>
<keyword evidence="2" id="KW-0472">Membrane</keyword>
<dbReference type="Pfam" id="PF00069">
    <property type="entry name" value="Pkinase"/>
    <property type="match status" value="1"/>
</dbReference>
<evidence type="ECO:0000259" key="3">
    <source>
        <dbReference type="PROSITE" id="PS50011"/>
    </source>
</evidence>
<dbReference type="VEuPathDB" id="TriTrypDB:TCDM_01664"/>
<dbReference type="InterPro" id="IPR011009">
    <property type="entry name" value="Kinase-like_dom_sf"/>
</dbReference>
<feature type="domain" description="Protein kinase" evidence="3">
    <location>
        <begin position="775"/>
        <end position="1051"/>
    </location>
</feature>
<dbReference type="InterPro" id="IPR035965">
    <property type="entry name" value="PAS-like_dom_sf"/>
</dbReference>
<protein>
    <recommendedName>
        <fullName evidence="3">Protein kinase domain-containing protein</fullName>
    </recommendedName>
</protein>
<dbReference type="SMART" id="SM00220">
    <property type="entry name" value="S_TKc"/>
    <property type="match status" value="1"/>
</dbReference>
<dbReference type="SUPFAM" id="SSF55785">
    <property type="entry name" value="PYP-like sensor domain (PAS domain)"/>
    <property type="match status" value="1"/>
</dbReference>
<dbReference type="Proteomes" id="UP000246121">
    <property type="component" value="Unassembled WGS sequence"/>
</dbReference>
<dbReference type="PANTHER" id="PTHR24361:SF785">
    <property type="entry name" value="DUAL SPECIFICITY MITOGEN-ACTIVATED PROTEIN KINASE KINASE 1"/>
    <property type="match status" value="1"/>
</dbReference>
<feature type="transmembrane region" description="Helical" evidence="2">
    <location>
        <begin position="249"/>
        <end position="273"/>
    </location>
</feature>
<reference evidence="4 5" key="1">
    <citation type="journal article" date="2018" name="Microb. Genom.">
        <title>Expanding an expanded genome: long-read sequencing of Trypanosoma cruzi.</title>
        <authorList>
            <person name="Berna L."/>
            <person name="Rodriguez M."/>
            <person name="Chiribao M.L."/>
            <person name="Parodi-Talice A."/>
            <person name="Pita S."/>
            <person name="Rijo G."/>
            <person name="Alvarez-Valin F."/>
            <person name="Robello C."/>
        </authorList>
    </citation>
    <scope>NUCLEOTIDE SEQUENCE [LARGE SCALE GENOMIC DNA]</scope>
    <source>
        <strain evidence="4 5">Dm28c</strain>
    </source>
</reference>
<name>A0A2V2W2V6_TRYCR</name>
<dbReference type="Gene3D" id="1.10.510.10">
    <property type="entry name" value="Transferase(Phosphotransferase) domain 1"/>
    <property type="match status" value="1"/>
</dbReference>
<evidence type="ECO:0000256" key="2">
    <source>
        <dbReference type="SAM" id="Phobius"/>
    </source>
</evidence>
<comment type="caution">
    <text evidence="4">The sequence shown here is derived from an EMBL/GenBank/DDBJ whole genome shotgun (WGS) entry which is preliminary data.</text>
</comment>
<dbReference type="GO" id="GO:0005524">
    <property type="term" value="F:ATP binding"/>
    <property type="evidence" value="ECO:0007669"/>
    <property type="project" value="InterPro"/>
</dbReference>
<dbReference type="VEuPathDB" id="TriTrypDB:Tc_MARK_4275"/>
<dbReference type="InterPro" id="IPR008271">
    <property type="entry name" value="Ser/Thr_kinase_AS"/>
</dbReference>
<dbReference type="SUPFAM" id="SSF56112">
    <property type="entry name" value="Protein kinase-like (PK-like)"/>
    <property type="match status" value="1"/>
</dbReference>
<dbReference type="VEuPathDB" id="TriTrypDB:TcCL_NonESM09237"/>
<dbReference type="VEuPathDB" id="TriTrypDB:TCSYLVIO_005648"/>
<dbReference type="VEuPathDB" id="TriTrypDB:ECC02_002686"/>
<evidence type="ECO:0000256" key="1">
    <source>
        <dbReference type="SAM" id="MobiDB-lite"/>
    </source>
</evidence>
<evidence type="ECO:0000313" key="4">
    <source>
        <dbReference type="EMBL" id="PWV02665.1"/>
    </source>
</evidence>
<organism evidence="4 5">
    <name type="scientific">Trypanosoma cruzi</name>
    <dbReference type="NCBI Taxonomy" id="5693"/>
    <lineage>
        <taxon>Eukaryota</taxon>
        <taxon>Discoba</taxon>
        <taxon>Euglenozoa</taxon>
        <taxon>Kinetoplastea</taxon>
        <taxon>Metakinetoplastina</taxon>
        <taxon>Trypanosomatida</taxon>
        <taxon>Trypanosomatidae</taxon>
        <taxon>Trypanosoma</taxon>
        <taxon>Schizotrypanum</taxon>
    </lineage>
</organism>
<dbReference type="VEuPathDB" id="TriTrypDB:TcCLB.504123.30"/>
<dbReference type="AlphaFoldDB" id="A0A2V2W2V6"/>
<keyword evidence="2" id="KW-1133">Transmembrane helix</keyword>
<sequence>MMDQTRCVPNEFSKCGPFEEDKGEFASNSFGAGGLILPRPQVPLRVYTPFFATVPFPSVLNGSHVEYFLGALKQLSHLVHEVAVGLLPGKDDVCDVKRTFLIFHISHFVDVSFADTVFMESLTPVRPDDTAISEYIGLIQWLGDRFVTRWREATEQKTPCSSVSASNSFRRLWIAVKNTADAISSHTVLQGEIFDRICIRLPKRRLLEFYITEGNIPSCFCIGCLVWSSLTAFAFVILVWMARGSFSQWCSLAITILTVINFSGFLCFLYALVLRQSRLQWLSELLAENHLAGSIASQSTRTSSRVGKDVVFTIRSKEDVAFTLAIKSSVLNRQIILIGIVNTKSLVICSWNRAAHMATGIAPEQVIGKSLEAVMEAKSIATARRLLMELRDKPRQQQRLLLNNARKNFPVTIKATATIAHVDGIPIGMFAGTVVDDEQQAMMSYFSRVDTYAALRALRYSGCASSILHTLVLSNEWDALKRRTTNAMRSWCLVTLEEFLGPLKEIPESSLKIHVSESTPKQFQCDYNGIKEFLAKLKQWFFPEEDNRLELMVACVTCGIEGYLALQFDVTVPDDSILSLRLKDETLELLSLIGCLTLNSSTHFQFFTPIALRPFDMTLDSEGRNGHSGKHPFMCTFLLHEPVVAYRRHFYGICDESRHRIFPVSSLSSLKNLLSNFLNEVTAVILSAASPDFGSMLSYCREKGQFVSVVREGSERSNDGTPDPSADGPPSDVVKDGDYILHRPLCEERWGYFLEYLYNTRNPECNVVPHAPMELTVIRQIGRGSCSFVDLVQDKLTGGYMACKTVFISHERTLDSLREEVDIMRQCSSPFIVKCIVASHSPCTAEFRMILQFCPDSLERHARRKRIKLSQLPLYAFQLLSAVQHLHENGIAHRDIKPANILMMNEKHLKLADFGSAQRKKLKEGSVYGVTAQFMAPERLLFLPEEEEIVWRETPMDGLFAEDIWSVGLTLLDIIGMYPLVLKSLNNVKDFLGFYMQLRDSGDELPFEIPKEDSTDSHERLCAFHDFIRGMLQLQPKRRPRASELLQHLFLRGAKNECDFNGVLVVPGPNLWLDPVSWSSHHLNDSVLPSQHSFFTASASDEEPEDGFSEEAFRSVVNLDGVCL</sequence>
<gene>
    <name evidence="4" type="ORF">C4B63_2g340</name>
</gene>
<dbReference type="InterPro" id="IPR000719">
    <property type="entry name" value="Prot_kinase_dom"/>
</dbReference>
<dbReference type="PROSITE" id="PS00108">
    <property type="entry name" value="PROTEIN_KINASE_ST"/>
    <property type="match status" value="1"/>
</dbReference>
<keyword evidence="2" id="KW-0812">Transmembrane</keyword>
<feature type="transmembrane region" description="Helical" evidence="2">
    <location>
        <begin position="225"/>
        <end position="242"/>
    </location>
</feature>
<dbReference type="VEuPathDB" id="TriTrypDB:TcCL_NonESM09238"/>
<dbReference type="VEuPathDB" id="TriTrypDB:TcBrA4_0059710"/>
<feature type="region of interest" description="Disordered" evidence="1">
    <location>
        <begin position="711"/>
        <end position="733"/>
    </location>
</feature>
<accession>A0A2V2W2V6</accession>
<dbReference type="EMBL" id="PRFA01000002">
    <property type="protein sequence ID" value="PWV02665.1"/>
    <property type="molecule type" value="Genomic_DNA"/>
</dbReference>
<dbReference type="VEuPathDB" id="TriTrypDB:BCY84_14504"/>
<dbReference type="GO" id="GO:0005737">
    <property type="term" value="C:cytoplasm"/>
    <property type="evidence" value="ECO:0007669"/>
    <property type="project" value="TreeGrafter"/>
</dbReference>
<dbReference type="VEuPathDB" id="TriTrypDB:TcCLB.506525.140"/>
<dbReference type="PROSITE" id="PS50011">
    <property type="entry name" value="PROTEIN_KINASE_DOM"/>
    <property type="match status" value="1"/>
</dbReference>
<dbReference type="VEuPathDB" id="TriTrypDB:C4B63_2g340"/>
<dbReference type="PANTHER" id="PTHR24361">
    <property type="entry name" value="MITOGEN-ACTIVATED KINASE KINASE KINASE"/>
    <property type="match status" value="1"/>
</dbReference>
<dbReference type="VEuPathDB" id="TriTrypDB:TcYC6_0071770"/>
<proteinExistence type="predicted"/>
<dbReference type="VEuPathDB" id="TriTrypDB:C3747_1g378"/>
<dbReference type="InterPro" id="IPR053235">
    <property type="entry name" value="Ser_Thr_kinase"/>
</dbReference>
<dbReference type="VEuPathDB" id="TriTrypDB:TcG_06501"/>